<keyword evidence="1" id="KW-0732">Signal</keyword>
<gene>
    <name evidence="2" type="ORF">HINF_LOCUS23807</name>
    <name evidence="3" type="ORF">HINF_LOCUS64830</name>
</gene>
<reference evidence="3 4" key="2">
    <citation type="submission" date="2024-07" db="EMBL/GenBank/DDBJ databases">
        <authorList>
            <person name="Akdeniz Z."/>
        </authorList>
    </citation>
    <scope>NUCLEOTIDE SEQUENCE [LARGE SCALE GENOMIC DNA]</scope>
</reference>
<sequence>MLCFAASLLIALKPSEIYNFTCTSLDSIANFELKHENKEYYFSLAVESLDGTRWQGSVTDSVNKSKMLPINNRIDLNDMAVGTVKVQFQCTNLGNVNQQVSISYTNSRLLLQNQQFNTGFNKDTYFMIPICHENTEIHISTDSLIYASFSNERVNETTAEFGNAHNFQNFVIPKDKVKVPGYLYLYFSLRGVPAYVLVSQKNVSSPVPYNVEQRSSLSAQMHCYDNYITPLHVGDHFVAVSAVNDNFTVPAILLISNYSNNIKVPTYTTFDFRSEAYDYYLDINPADNPDAYINDQSIVGVSLGQIAWLPVTHSLKQNYTHYMYSIYFTVNNSFAQEGISQKLNVKGGFDVLNTVLLVRQNEQYTFDDHQIPSANLVVRIEGEDLATQYQKLSIGFGQPSSDVGTVTKISDTVYEAILTADEVSTNVQQGELFYTRIQRNKKVGAFATTLNFQKQYKLHDGVTGKFDRLDAQDCDYFSAFFDPSAGKGLKMKFTNISSRKLTVFWSQSSVMPIFSNESRKIVCDGSQSCTVNILSYQVDSKLPIYLNFQTNSSFTINSSHLNYIANLAPLEKAAQNNEWYGIDHDCVSLVQPWILKTTNQWQRGAKVQGNQILQGTCIASFQYSQTKGYFYDGKLGGHTAVFISQDSYGITVYDQWNIQPCHTRVIRFKNDGSKQNDGNEFYVIE</sequence>
<accession>A0AA86U2Y1</accession>
<feature type="signal peptide" evidence="1">
    <location>
        <begin position="1"/>
        <end position="17"/>
    </location>
</feature>
<comment type="caution">
    <text evidence="2">The sequence shown here is derived from an EMBL/GenBank/DDBJ whole genome shotgun (WGS) entry which is preliminary data.</text>
</comment>
<feature type="chain" id="PRO_5041727312" evidence="1">
    <location>
        <begin position="18"/>
        <end position="685"/>
    </location>
</feature>
<dbReference type="AlphaFoldDB" id="A0AA86U2Y1"/>
<dbReference type="Proteomes" id="UP001642409">
    <property type="component" value="Unassembled WGS sequence"/>
</dbReference>
<evidence type="ECO:0000313" key="3">
    <source>
        <dbReference type="EMBL" id="CAL6089433.1"/>
    </source>
</evidence>
<protein>
    <submittedName>
        <fullName evidence="2">Uncharacterized protein</fullName>
    </submittedName>
</protein>
<proteinExistence type="predicted"/>
<dbReference type="EMBL" id="CATOUU010000632">
    <property type="protein sequence ID" value="CAI9936162.1"/>
    <property type="molecule type" value="Genomic_DNA"/>
</dbReference>
<keyword evidence="4" id="KW-1185">Reference proteome</keyword>
<dbReference type="NCBIfam" id="NF033857">
    <property type="entry name" value="BPSL0067_fam"/>
    <property type="match status" value="1"/>
</dbReference>
<organism evidence="2">
    <name type="scientific">Hexamita inflata</name>
    <dbReference type="NCBI Taxonomy" id="28002"/>
    <lineage>
        <taxon>Eukaryota</taxon>
        <taxon>Metamonada</taxon>
        <taxon>Diplomonadida</taxon>
        <taxon>Hexamitidae</taxon>
        <taxon>Hexamitinae</taxon>
        <taxon>Hexamita</taxon>
    </lineage>
</organism>
<dbReference type="InterPro" id="IPR047746">
    <property type="entry name" value="Dae2/Tae2-like"/>
</dbReference>
<evidence type="ECO:0000313" key="2">
    <source>
        <dbReference type="EMBL" id="CAI9936162.1"/>
    </source>
</evidence>
<evidence type="ECO:0000313" key="4">
    <source>
        <dbReference type="Proteomes" id="UP001642409"/>
    </source>
</evidence>
<evidence type="ECO:0000256" key="1">
    <source>
        <dbReference type="SAM" id="SignalP"/>
    </source>
</evidence>
<reference evidence="2" key="1">
    <citation type="submission" date="2023-06" db="EMBL/GenBank/DDBJ databases">
        <authorList>
            <person name="Kurt Z."/>
        </authorList>
    </citation>
    <scope>NUCLEOTIDE SEQUENCE</scope>
</reference>
<dbReference type="EMBL" id="CAXDID020000419">
    <property type="protein sequence ID" value="CAL6089433.1"/>
    <property type="molecule type" value="Genomic_DNA"/>
</dbReference>
<name>A0AA86U2Y1_9EUKA</name>